<keyword evidence="3" id="KW-1185">Reference proteome</keyword>
<proteinExistence type="predicted"/>
<feature type="transmembrane region" description="Helical" evidence="1">
    <location>
        <begin position="120"/>
        <end position="144"/>
    </location>
</feature>
<feature type="transmembrane region" description="Helical" evidence="1">
    <location>
        <begin position="87"/>
        <end position="108"/>
    </location>
</feature>
<accession>A0AAD8EN93</accession>
<sequence>SRLQDDRTTAVMILRMEQKLCSETIDHKTYFRFIISGEKNQFAKEPMTSIMFSTKITEVVLSLRILGNSLPILRKPIAHGIGIGMRLYTGMTVVIYCSSHGVEMLIFVHTRSKSMEWHVGVINTFSTFYMFLVIALLFLCDISFSATKRNLDDFNMNLSLVKLFLRLNFFLLPMSLSVIDTGLPQGQRWRKLTWLKIHDNRSNIVLEVFEVSSLHLDAILPTIHEMHICILFVT</sequence>
<keyword evidence="1" id="KW-1133">Transmembrane helix</keyword>
<gene>
    <name evidence="2" type="ORF">L9F63_012527</name>
</gene>
<organism evidence="2 3">
    <name type="scientific">Diploptera punctata</name>
    <name type="common">Pacific beetle cockroach</name>
    <dbReference type="NCBI Taxonomy" id="6984"/>
    <lineage>
        <taxon>Eukaryota</taxon>
        <taxon>Metazoa</taxon>
        <taxon>Ecdysozoa</taxon>
        <taxon>Arthropoda</taxon>
        <taxon>Hexapoda</taxon>
        <taxon>Insecta</taxon>
        <taxon>Pterygota</taxon>
        <taxon>Neoptera</taxon>
        <taxon>Polyneoptera</taxon>
        <taxon>Dictyoptera</taxon>
        <taxon>Blattodea</taxon>
        <taxon>Blaberoidea</taxon>
        <taxon>Blaberidae</taxon>
        <taxon>Diplopterinae</taxon>
        <taxon>Diploptera</taxon>
    </lineage>
</organism>
<name>A0AAD8EN93_DIPPU</name>
<feature type="non-terminal residue" evidence="2">
    <location>
        <position position="1"/>
    </location>
</feature>
<dbReference type="EMBL" id="JASPKZ010001988">
    <property type="protein sequence ID" value="KAJ9596443.1"/>
    <property type="molecule type" value="Genomic_DNA"/>
</dbReference>
<dbReference type="AlphaFoldDB" id="A0AAD8EN93"/>
<dbReference type="Proteomes" id="UP001233999">
    <property type="component" value="Unassembled WGS sequence"/>
</dbReference>
<evidence type="ECO:0000313" key="2">
    <source>
        <dbReference type="EMBL" id="KAJ9596443.1"/>
    </source>
</evidence>
<keyword evidence="1" id="KW-0472">Membrane</keyword>
<evidence type="ECO:0000256" key="1">
    <source>
        <dbReference type="SAM" id="Phobius"/>
    </source>
</evidence>
<reference evidence="2" key="1">
    <citation type="journal article" date="2023" name="IScience">
        <title>Live-bearing cockroach genome reveals convergent evolutionary mechanisms linked to viviparity in insects and beyond.</title>
        <authorList>
            <person name="Fouks B."/>
            <person name="Harrison M.C."/>
            <person name="Mikhailova A.A."/>
            <person name="Marchal E."/>
            <person name="English S."/>
            <person name="Carruthers M."/>
            <person name="Jennings E.C."/>
            <person name="Chiamaka E.L."/>
            <person name="Frigard R.A."/>
            <person name="Pippel M."/>
            <person name="Attardo G.M."/>
            <person name="Benoit J.B."/>
            <person name="Bornberg-Bauer E."/>
            <person name="Tobe S.S."/>
        </authorList>
    </citation>
    <scope>NUCLEOTIDE SEQUENCE</scope>
    <source>
        <strain evidence="2">Stay&amp;Tobe</strain>
    </source>
</reference>
<reference evidence="2" key="2">
    <citation type="submission" date="2023-05" db="EMBL/GenBank/DDBJ databases">
        <authorList>
            <person name="Fouks B."/>
        </authorList>
    </citation>
    <scope>NUCLEOTIDE SEQUENCE</scope>
    <source>
        <strain evidence="2">Stay&amp;Tobe</strain>
        <tissue evidence="2">Testes</tissue>
    </source>
</reference>
<keyword evidence="1" id="KW-0812">Transmembrane</keyword>
<comment type="caution">
    <text evidence="2">The sequence shown here is derived from an EMBL/GenBank/DDBJ whole genome shotgun (WGS) entry which is preliminary data.</text>
</comment>
<protein>
    <submittedName>
        <fullName evidence="2">Uncharacterized protein</fullName>
    </submittedName>
</protein>
<evidence type="ECO:0000313" key="3">
    <source>
        <dbReference type="Proteomes" id="UP001233999"/>
    </source>
</evidence>
<feature type="non-terminal residue" evidence="2">
    <location>
        <position position="234"/>
    </location>
</feature>